<evidence type="ECO:0000256" key="2">
    <source>
        <dbReference type="ARBA" id="ARBA00022729"/>
    </source>
</evidence>
<evidence type="ECO:0000256" key="8">
    <source>
        <dbReference type="SAM" id="SignalP"/>
    </source>
</evidence>
<dbReference type="InterPro" id="IPR023296">
    <property type="entry name" value="Glyco_hydro_beta-prop_sf"/>
</dbReference>
<dbReference type="InterPro" id="IPR051795">
    <property type="entry name" value="Glycosyl_Hydrlase_43"/>
</dbReference>
<feature type="site" description="Important for catalytic activity, responsible for pKa modulation of the active site Glu and correct orientation of both the proton donor and substrate" evidence="6">
    <location>
        <position position="155"/>
    </location>
</feature>
<keyword evidence="4 7" id="KW-0326">Glycosidase</keyword>
<evidence type="ECO:0000256" key="6">
    <source>
        <dbReference type="PIRSR" id="PIRSR606710-2"/>
    </source>
</evidence>
<feature type="active site" description="Proton acceptor" evidence="5">
    <location>
        <position position="33"/>
    </location>
</feature>
<feature type="chain" id="PRO_5001839283" evidence="8">
    <location>
        <begin position="24"/>
        <end position="326"/>
    </location>
</feature>
<proteinExistence type="inferred from homology"/>
<comment type="similarity">
    <text evidence="1 7">Belongs to the glycosyl hydrolase 43 family.</text>
</comment>
<dbReference type="PANTHER" id="PTHR42812:SF5">
    <property type="entry name" value="ENDO-ARABINASE"/>
    <property type="match status" value="1"/>
</dbReference>
<dbReference type="EMBL" id="KJ955473">
    <property type="protein sequence ID" value="AIO06738.1"/>
    <property type="molecule type" value="Genomic_DNA"/>
</dbReference>
<evidence type="ECO:0000256" key="3">
    <source>
        <dbReference type="ARBA" id="ARBA00022801"/>
    </source>
</evidence>
<organism evidence="9">
    <name type="scientific">Penicillium oxalicum</name>
    <dbReference type="NCBI Taxonomy" id="69781"/>
    <lineage>
        <taxon>Eukaryota</taxon>
        <taxon>Fungi</taxon>
        <taxon>Dikarya</taxon>
        <taxon>Ascomycota</taxon>
        <taxon>Pezizomycotina</taxon>
        <taxon>Eurotiomycetes</taxon>
        <taxon>Eurotiomycetidae</taxon>
        <taxon>Eurotiales</taxon>
        <taxon>Aspergillaceae</taxon>
        <taxon>Penicillium</taxon>
    </lineage>
</organism>
<dbReference type="GO" id="GO:0005975">
    <property type="term" value="P:carbohydrate metabolic process"/>
    <property type="evidence" value="ECO:0007669"/>
    <property type="project" value="InterPro"/>
</dbReference>
<dbReference type="AlphaFoldDB" id="A0A088S9G3"/>
<sequence>MSSIYKIAVASALMMSSLATAHATLALDENFADPSVIHTKDGYYAFATGGNGVYVQMAHSTDFSKWELMRGHDPVPGPFPSWVNSHPMIWAPDVIQRLMHLLQDDGKFVMYISASVSEGSHRHCIGAAIADKVTGPYTVEKSPLACPVDKGGAIDADGFKDGNTHYVVYKIDGNSLNKDNKLNPTPIMLQKLKSDAVTPDGDPIKLIDRDEIDGPLVEAPSLAKVGGTYYLTFSSNWYNTPKYDISYAVASKITGPWQKVHGPDAPLLVSGDSSNVGPLSGPGGADFNEDGSKIVFHAFKNGKSIDDGRAMYVADLSMSKGVIHVR</sequence>
<feature type="signal peptide" evidence="8">
    <location>
        <begin position="1"/>
        <end position="23"/>
    </location>
</feature>
<accession>A0A088S9G3</accession>
<dbReference type="Gene3D" id="2.115.10.20">
    <property type="entry name" value="Glycosyl hydrolase domain, family 43"/>
    <property type="match status" value="1"/>
</dbReference>
<evidence type="ECO:0000256" key="7">
    <source>
        <dbReference type="RuleBase" id="RU361187"/>
    </source>
</evidence>
<dbReference type="SUPFAM" id="SSF75005">
    <property type="entry name" value="Arabinanase/levansucrase/invertase"/>
    <property type="match status" value="1"/>
</dbReference>
<reference evidence="9" key="1">
    <citation type="submission" date="2014-06" db="EMBL/GenBank/DDBJ databases">
        <title>Cellulases and hemicellulases genes from Penicillium oxalicum GZ-2 cloning, purification and expression.</title>
        <authorList>
            <person name="Liao H."/>
            <person name="Wei Z."/>
            <person name="Xu Y."/>
        </authorList>
    </citation>
    <scope>NUCLEOTIDE SEQUENCE</scope>
    <source>
        <strain evidence="9">GZ-2</strain>
    </source>
</reference>
<feature type="active site" description="Proton donor" evidence="5">
    <location>
        <position position="218"/>
    </location>
</feature>
<evidence type="ECO:0000256" key="4">
    <source>
        <dbReference type="ARBA" id="ARBA00023295"/>
    </source>
</evidence>
<evidence type="ECO:0000313" key="9">
    <source>
        <dbReference type="EMBL" id="AIO06738.1"/>
    </source>
</evidence>
<dbReference type="GO" id="GO:0004553">
    <property type="term" value="F:hydrolase activity, hydrolyzing O-glycosyl compounds"/>
    <property type="evidence" value="ECO:0007669"/>
    <property type="project" value="InterPro"/>
</dbReference>
<keyword evidence="2 8" id="KW-0732">Signal</keyword>
<dbReference type="InterPro" id="IPR006710">
    <property type="entry name" value="Glyco_hydro_43"/>
</dbReference>
<dbReference type="Pfam" id="PF04616">
    <property type="entry name" value="Glyco_hydro_43"/>
    <property type="match status" value="1"/>
</dbReference>
<protein>
    <submittedName>
        <fullName evidence="9">Alpha-L-arabinofuranosidase 4</fullName>
    </submittedName>
</protein>
<dbReference type="PANTHER" id="PTHR42812">
    <property type="entry name" value="BETA-XYLOSIDASE"/>
    <property type="match status" value="1"/>
</dbReference>
<dbReference type="CDD" id="cd08999">
    <property type="entry name" value="GH43_ABN-like"/>
    <property type="match status" value="1"/>
</dbReference>
<evidence type="ECO:0000256" key="5">
    <source>
        <dbReference type="PIRSR" id="PIRSR606710-1"/>
    </source>
</evidence>
<name>A0A088S9G3_PENOX</name>
<evidence type="ECO:0000256" key="1">
    <source>
        <dbReference type="ARBA" id="ARBA00009865"/>
    </source>
</evidence>
<keyword evidence="3 7" id="KW-0378">Hydrolase</keyword>